<feature type="transmembrane region" description="Helical" evidence="1">
    <location>
        <begin position="94"/>
        <end position="119"/>
    </location>
</feature>
<dbReference type="OrthoDB" id="2248033at2"/>
<evidence type="ECO:0000256" key="1">
    <source>
        <dbReference type="SAM" id="Phobius"/>
    </source>
</evidence>
<keyword evidence="1" id="KW-0472">Membrane</keyword>
<name>A0A0R1JS60_9LACO</name>
<proteinExistence type="predicted"/>
<keyword evidence="1" id="KW-0812">Transmembrane</keyword>
<dbReference type="STRING" id="1291734.FD02_GL000593"/>
<keyword evidence="3" id="KW-1185">Reference proteome</keyword>
<feature type="transmembrane region" description="Helical" evidence="1">
    <location>
        <begin position="139"/>
        <end position="169"/>
    </location>
</feature>
<sequence length="262" mass="29138">MTHFRHYFAACLRQRTRLFGFACGLEVAIVAGIIFLMAIGWINSDLSVDSAQGALVSGGILAAIVLYIRLAAFTEHTWGRNLDRLVPISESARYTANQLATLVWFCAFFLLQIVLWNLFAVLDGGAFNFTSGDWGFGSWLLAVLTLSFLWGFVLVSLVHLLTTLITTFLPGRRQKLVTQVLYVLVAIAVIWFINWVIDLITHIAGSALKGWFNHAFNVEGTHFGERPGILFIALAVFALIIAGFSAVNVYLLKHWTETQTQP</sequence>
<feature type="transmembrane region" description="Helical" evidence="1">
    <location>
        <begin position="21"/>
        <end position="42"/>
    </location>
</feature>
<evidence type="ECO:0000313" key="3">
    <source>
        <dbReference type="Proteomes" id="UP000051804"/>
    </source>
</evidence>
<dbReference type="EMBL" id="AZDJ01000032">
    <property type="protein sequence ID" value="KRK70522.1"/>
    <property type="molecule type" value="Genomic_DNA"/>
</dbReference>
<reference evidence="2 3" key="1">
    <citation type="journal article" date="2015" name="Genome Announc.">
        <title>Expanding the biotechnology potential of lactobacilli through comparative genomics of 213 strains and associated genera.</title>
        <authorList>
            <person name="Sun Z."/>
            <person name="Harris H.M."/>
            <person name="McCann A."/>
            <person name="Guo C."/>
            <person name="Argimon S."/>
            <person name="Zhang W."/>
            <person name="Yang X."/>
            <person name="Jeffery I.B."/>
            <person name="Cooney J.C."/>
            <person name="Kagawa T.F."/>
            <person name="Liu W."/>
            <person name="Song Y."/>
            <person name="Salvetti E."/>
            <person name="Wrobel A."/>
            <person name="Rasinkangas P."/>
            <person name="Parkhill J."/>
            <person name="Rea M.C."/>
            <person name="O'Sullivan O."/>
            <person name="Ritari J."/>
            <person name="Douillard F.P."/>
            <person name="Paul Ross R."/>
            <person name="Yang R."/>
            <person name="Briner A.E."/>
            <person name="Felis G.E."/>
            <person name="de Vos W.M."/>
            <person name="Barrangou R."/>
            <person name="Klaenhammer T.R."/>
            <person name="Caufield P.W."/>
            <person name="Cui Y."/>
            <person name="Zhang H."/>
            <person name="O'Toole P.W."/>
        </authorList>
    </citation>
    <scope>NUCLEOTIDE SEQUENCE [LARGE SCALE GENOMIC DNA]</scope>
    <source>
        <strain evidence="2 3">JCM 17158</strain>
    </source>
</reference>
<accession>A0A0R1JS60</accession>
<feature type="transmembrane region" description="Helical" evidence="1">
    <location>
        <begin position="54"/>
        <end position="73"/>
    </location>
</feature>
<feature type="transmembrane region" description="Helical" evidence="1">
    <location>
        <begin position="181"/>
        <end position="208"/>
    </location>
</feature>
<evidence type="ECO:0000313" key="2">
    <source>
        <dbReference type="EMBL" id="KRK70522.1"/>
    </source>
</evidence>
<protein>
    <submittedName>
        <fullName evidence="2">Uncharacterized protein</fullName>
    </submittedName>
</protein>
<comment type="caution">
    <text evidence="2">The sequence shown here is derived from an EMBL/GenBank/DDBJ whole genome shotgun (WGS) entry which is preliminary data.</text>
</comment>
<dbReference type="RefSeq" id="WP_054722048.1">
    <property type="nucleotide sequence ID" value="NZ_AZDJ01000032.1"/>
</dbReference>
<feature type="transmembrane region" description="Helical" evidence="1">
    <location>
        <begin position="228"/>
        <end position="252"/>
    </location>
</feature>
<keyword evidence="1" id="KW-1133">Transmembrane helix</keyword>
<dbReference type="AlphaFoldDB" id="A0A0R1JS60"/>
<gene>
    <name evidence="2" type="ORF">FD02_GL000593</name>
</gene>
<organism evidence="2 3">
    <name type="scientific">Lacticaseibacillus nasuensis JCM 17158</name>
    <dbReference type="NCBI Taxonomy" id="1291734"/>
    <lineage>
        <taxon>Bacteria</taxon>
        <taxon>Bacillati</taxon>
        <taxon>Bacillota</taxon>
        <taxon>Bacilli</taxon>
        <taxon>Lactobacillales</taxon>
        <taxon>Lactobacillaceae</taxon>
        <taxon>Lacticaseibacillus</taxon>
    </lineage>
</organism>
<dbReference type="Proteomes" id="UP000051804">
    <property type="component" value="Unassembled WGS sequence"/>
</dbReference>
<dbReference type="PATRIC" id="fig|1291734.4.peg.608"/>